<dbReference type="Proteomes" id="UP001430679">
    <property type="component" value="Unassembled WGS sequence"/>
</dbReference>
<dbReference type="InterPro" id="IPR008969">
    <property type="entry name" value="CarboxyPept-like_regulatory"/>
</dbReference>
<organism evidence="2 3">
    <name type="scientific">Flavobacterium piscisymbiosum</name>
    <dbReference type="NCBI Taxonomy" id="2893753"/>
    <lineage>
        <taxon>Bacteria</taxon>
        <taxon>Pseudomonadati</taxon>
        <taxon>Bacteroidota</taxon>
        <taxon>Flavobacteriia</taxon>
        <taxon>Flavobacteriales</taxon>
        <taxon>Flavobacteriaceae</taxon>
        <taxon>Flavobacterium</taxon>
    </lineage>
</organism>
<accession>A0ABS8M866</accession>
<dbReference type="SUPFAM" id="SSF49464">
    <property type="entry name" value="Carboxypeptidase regulatory domain-like"/>
    <property type="match status" value="1"/>
</dbReference>
<name>A0ABS8M866_9FLAO</name>
<sequence>MKQKIKGLLLLIVVLSSQLFFAQERVISGTVSDASAPVPGINVIVKGTKNGVQTDFDGKYSIKAKTGDVLLFSYVGMQDVTITVGAFSVVNAKMKEVGKELDEVVVVAFGTQKK</sequence>
<keyword evidence="1" id="KW-0732">Signal</keyword>
<dbReference type="RefSeq" id="WP_230032933.1">
    <property type="nucleotide sequence ID" value="NZ_JAJJMM010000001.1"/>
</dbReference>
<evidence type="ECO:0000256" key="1">
    <source>
        <dbReference type="SAM" id="SignalP"/>
    </source>
</evidence>
<proteinExistence type="predicted"/>
<evidence type="ECO:0000313" key="3">
    <source>
        <dbReference type="Proteomes" id="UP001430679"/>
    </source>
</evidence>
<gene>
    <name evidence="2" type="ORF">LNP81_01500</name>
</gene>
<reference evidence="2" key="1">
    <citation type="submission" date="2021-11" db="EMBL/GenBank/DDBJ databases">
        <title>Description of novel Flavobacterium species.</title>
        <authorList>
            <person name="Saticioglu I.B."/>
            <person name="Ay H."/>
            <person name="Altun S."/>
            <person name="Duman M."/>
        </authorList>
    </citation>
    <scope>NUCLEOTIDE SEQUENCE</scope>
    <source>
        <strain evidence="2">F-30</strain>
    </source>
</reference>
<dbReference type="Gene3D" id="2.60.40.1120">
    <property type="entry name" value="Carboxypeptidase-like, regulatory domain"/>
    <property type="match status" value="1"/>
</dbReference>
<feature type="chain" id="PRO_5047213686" evidence="1">
    <location>
        <begin position="23"/>
        <end position="114"/>
    </location>
</feature>
<evidence type="ECO:0000313" key="2">
    <source>
        <dbReference type="EMBL" id="MCC9061663.1"/>
    </source>
</evidence>
<dbReference type="Pfam" id="PF13715">
    <property type="entry name" value="CarbopepD_reg_2"/>
    <property type="match status" value="1"/>
</dbReference>
<protein>
    <submittedName>
        <fullName evidence="2">Carboxypeptidase-like regulatory domain-containing protein</fullName>
    </submittedName>
</protein>
<keyword evidence="3" id="KW-1185">Reference proteome</keyword>
<feature type="signal peptide" evidence="1">
    <location>
        <begin position="1"/>
        <end position="22"/>
    </location>
</feature>
<comment type="caution">
    <text evidence="2">The sequence shown here is derived from an EMBL/GenBank/DDBJ whole genome shotgun (WGS) entry which is preliminary data.</text>
</comment>
<dbReference type="EMBL" id="JAJJMM010000001">
    <property type="protein sequence ID" value="MCC9061663.1"/>
    <property type="molecule type" value="Genomic_DNA"/>
</dbReference>